<dbReference type="PANTHER" id="PTHR43462:SF1">
    <property type="entry name" value="ALANYL-TRNA EDITING PROTEIN AARSD1"/>
    <property type="match status" value="1"/>
</dbReference>
<dbReference type="GO" id="GO:0003676">
    <property type="term" value="F:nucleic acid binding"/>
    <property type="evidence" value="ECO:0007669"/>
    <property type="project" value="InterPro"/>
</dbReference>
<dbReference type="InterPro" id="IPR018163">
    <property type="entry name" value="Thr/Ala-tRNA-synth_IIc_edit"/>
</dbReference>
<dbReference type="Gene3D" id="2.40.30.130">
    <property type="match status" value="1"/>
</dbReference>
<dbReference type="SUPFAM" id="SSF55186">
    <property type="entry name" value="ThrRS/AlaRS common domain"/>
    <property type="match status" value="1"/>
</dbReference>
<comment type="subcellular location">
    <subcellularLocation>
        <location evidence="2">Cytoplasm</location>
    </subcellularLocation>
</comment>
<dbReference type="Proteomes" id="UP000276568">
    <property type="component" value="Unassembled WGS sequence"/>
</dbReference>
<dbReference type="PANTHER" id="PTHR43462">
    <property type="entry name" value="ALANYL-TRNA EDITING PROTEIN"/>
    <property type="match status" value="1"/>
</dbReference>
<keyword evidence="7" id="KW-1185">Reference proteome</keyword>
<dbReference type="InterPro" id="IPR012947">
    <property type="entry name" value="tRNA_SAD"/>
</dbReference>
<dbReference type="PROSITE" id="PS50860">
    <property type="entry name" value="AA_TRNA_LIGASE_II_ALA"/>
    <property type="match status" value="1"/>
</dbReference>
<evidence type="ECO:0000256" key="1">
    <source>
        <dbReference type="ARBA" id="ARBA00001947"/>
    </source>
</evidence>
<dbReference type="RefSeq" id="WP_128520887.1">
    <property type="nucleotide sequence ID" value="NZ_RJQC01000003.1"/>
</dbReference>
<dbReference type="GO" id="GO:0006419">
    <property type="term" value="P:alanyl-tRNA aminoacylation"/>
    <property type="evidence" value="ECO:0007669"/>
    <property type="project" value="InterPro"/>
</dbReference>
<dbReference type="EMBL" id="RJQC01000003">
    <property type="protein sequence ID" value="RNM29823.1"/>
    <property type="molecule type" value="Genomic_DNA"/>
</dbReference>
<evidence type="ECO:0000256" key="4">
    <source>
        <dbReference type="ARBA" id="ARBA00022833"/>
    </source>
</evidence>
<dbReference type="SMART" id="SM00863">
    <property type="entry name" value="tRNA_SAD"/>
    <property type="match status" value="1"/>
</dbReference>
<organism evidence="6 7">
    <name type="scientific">Absicoccus porci</name>
    <dbReference type="NCBI Taxonomy" id="2486576"/>
    <lineage>
        <taxon>Bacteria</taxon>
        <taxon>Bacillati</taxon>
        <taxon>Bacillota</taxon>
        <taxon>Erysipelotrichia</taxon>
        <taxon>Erysipelotrichales</taxon>
        <taxon>Erysipelotrichaceae</taxon>
        <taxon>Absicoccus</taxon>
    </lineage>
</organism>
<reference evidence="6 7" key="1">
    <citation type="submission" date="2018-11" db="EMBL/GenBank/DDBJ databases">
        <title>Clostridium sp. nov., a member of the family Erysipelotrichaceae isolated from pig faeces.</title>
        <authorList>
            <person name="Chang Y.-H."/>
        </authorList>
    </citation>
    <scope>NUCLEOTIDE SEQUENCE [LARGE SCALE GENOMIC DNA]</scope>
    <source>
        <strain evidence="6 7">YH-panp20</strain>
    </source>
</reference>
<evidence type="ECO:0000256" key="2">
    <source>
        <dbReference type="ARBA" id="ARBA00004496"/>
    </source>
</evidence>
<gene>
    <name evidence="6" type="ORF">EDX97_09365</name>
</gene>
<dbReference type="InterPro" id="IPR009000">
    <property type="entry name" value="Transl_B-barrel_sf"/>
</dbReference>
<dbReference type="AlphaFoldDB" id="A0A3N0HYI5"/>
<name>A0A3N0HYI5_9FIRM</name>
<feature type="domain" description="Alanyl-transfer RNA synthetases family profile" evidence="5">
    <location>
        <begin position="1"/>
        <end position="222"/>
    </location>
</feature>
<evidence type="ECO:0000256" key="3">
    <source>
        <dbReference type="ARBA" id="ARBA00022723"/>
    </source>
</evidence>
<dbReference type="InterPro" id="IPR018165">
    <property type="entry name" value="Ala-tRNA-synth_IIc_core"/>
</dbReference>
<keyword evidence="4" id="KW-0862">Zinc</keyword>
<accession>A0A3N0HYI5</accession>
<dbReference type="InterPro" id="IPR018164">
    <property type="entry name" value="Ala-tRNA-synth_IIc_N"/>
</dbReference>
<evidence type="ECO:0000313" key="7">
    <source>
        <dbReference type="Proteomes" id="UP000276568"/>
    </source>
</evidence>
<comment type="caution">
    <text evidence="6">The sequence shown here is derived from an EMBL/GenBank/DDBJ whole genome shotgun (WGS) entry which is preliminary data.</text>
</comment>
<dbReference type="SUPFAM" id="SSF50447">
    <property type="entry name" value="Translation proteins"/>
    <property type="match status" value="1"/>
</dbReference>
<dbReference type="Pfam" id="PF07973">
    <property type="entry name" value="tRNA_SAD"/>
    <property type="match status" value="1"/>
</dbReference>
<dbReference type="Gene3D" id="3.10.310.40">
    <property type="match status" value="1"/>
</dbReference>
<proteinExistence type="predicted"/>
<dbReference type="GO" id="GO:0002161">
    <property type="term" value="F:aminoacyl-tRNA deacylase activity"/>
    <property type="evidence" value="ECO:0007669"/>
    <property type="project" value="UniProtKB-ARBA"/>
</dbReference>
<comment type="cofactor">
    <cofactor evidence="1">
        <name>Zn(2+)</name>
        <dbReference type="ChEBI" id="CHEBI:29105"/>
    </cofactor>
</comment>
<dbReference type="GO" id="GO:0004813">
    <property type="term" value="F:alanine-tRNA ligase activity"/>
    <property type="evidence" value="ECO:0007669"/>
    <property type="project" value="InterPro"/>
</dbReference>
<evidence type="ECO:0000259" key="5">
    <source>
        <dbReference type="PROSITE" id="PS50860"/>
    </source>
</evidence>
<keyword evidence="3" id="KW-0479">Metal-binding</keyword>
<dbReference type="Pfam" id="PF01411">
    <property type="entry name" value="tRNA-synt_2c"/>
    <property type="match status" value="1"/>
</dbReference>
<dbReference type="GO" id="GO:0046872">
    <property type="term" value="F:metal ion binding"/>
    <property type="evidence" value="ECO:0007669"/>
    <property type="project" value="UniProtKB-KW"/>
</dbReference>
<dbReference type="GO" id="GO:0005737">
    <property type="term" value="C:cytoplasm"/>
    <property type="evidence" value="ECO:0007669"/>
    <property type="project" value="UniProtKB-SubCell"/>
</dbReference>
<protein>
    <submittedName>
        <fullName evidence="6">Alanyl-tRNA editing protein</fullName>
    </submittedName>
</protein>
<evidence type="ECO:0000313" key="6">
    <source>
        <dbReference type="EMBL" id="RNM29823.1"/>
    </source>
</evidence>
<dbReference type="Gene3D" id="3.30.980.10">
    <property type="entry name" value="Threonyl-trna Synthetase, Chain A, domain 2"/>
    <property type="match status" value="1"/>
</dbReference>
<dbReference type="InterPro" id="IPR051335">
    <property type="entry name" value="Alanyl-tRNA_Editing_Enzymes"/>
</dbReference>
<sequence length="387" mass="44035">MNPEAYYYCYPMMKEFDTIVRSCQKIKKGYVLTMDQTAFYPEGGGQPCDLGTIDTASVLDVQEKDNVVYHYVDQPFTVGQTIHGMIDWNRRFLMMQSHSGEHIVSGLVHAQFGYDNVGFHLDTQGLMTIDFNGVLTQTDIESIEKLANDVVFQDIPITIEWPTKEQREHMAYRSKKALDGDVRIVKIGSYDTCACCGTHVERTGQIGPIKILSMEKHKQGVRLQLICGRKAIMDHQLKHTICAQLSPMFSVPVEGIVAAVKKAQEDSNEKSRTIHKWQEKYIVLKTAMLPTSKIQFLEEDVDRYTMRDFCNYVLSHTDCLVAIVVSKNQERYSYVMASQTIDLKTKVKELNALLCGRGGGQKEMVQGTFQTDIETIKKVIQQWNDSL</sequence>
<dbReference type="OrthoDB" id="9812949at2"/>
<dbReference type="GO" id="GO:0005524">
    <property type="term" value="F:ATP binding"/>
    <property type="evidence" value="ECO:0007669"/>
    <property type="project" value="InterPro"/>
</dbReference>